<name>A0A699Q3U7_TANCI</name>
<feature type="non-terminal residue" evidence="1">
    <location>
        <position position="1"/>
    </location>
</feature>
<gene>
    <name evidence="1" type="ORF">Tci_831641</name>
</gene>
<reference evidence="1" key="1">
    <citation type="journal article" date="2019" name="Sci. Rep.">
        <title>Draft genome of Tanacetum cinerariifolium, the natural source of mosquito coil.</title>
        <authorList>
            <person name="Yamashiro T."/>
            <person name="Shiraishi A."/>
            <person name="Satake H."/>
            <person name="Nakayama K."/>
        </authorList>
    </citation>
    <scope>NUCLEOTIDE SEQUENCE</scope>
</reference>
<evidence type="ECO:0000313" key="1">
    <source>
        <dbReference type="EMBL" id="GFC59671.1"/>
    </source>
</evidence>
<sequence>DSSWNFVLGKVAEGSGDVMEVVEWPGMEERWGKNVWREIRVLGCGWELMGKVVGIMWSRWSGQEWRRVVGKP</sequence>
<organism evidence="1">
    <name type="scientific">Tanacetum cinerariifolium</name>
    <name type="common">Dalmatian daisy</name>
    <name type="synonym">Chrysanthemum cinerariifolium</name>
    <dbReference type="NCBI Taxonomy" id="118510"/>
    <lineage>
        <taxon>Eukaryota</taxon>
        <taxon>Viridiplantae</taxon>
        <taxon>Streptophyta</taxon>
        <taxon>Embryophyta</taxon>
        <taxon>Tracheophyta</taxon>
        <taxon>Spermatophyta</taxon>
        <taxon>Magnoliopsida</taxon>
        <taxon>eudicotyledons</taxon>
        <taxon>Gunneridae</taxon>
        <taxon>Pentapetalae</taxon>
        <taxon>asterids</taxon>
        <taxon>campanulids</taxon>
        <taxon>Asterales</taxon>
        <taxon>Asteraceae</taxon>
        <taxon>Asteroideae</taxon>
        <taxon>Anthemideae</taxon>
        <taxon>Anthemidinae</taxon>
        <taxon>Tanacetum</taxon>
    </lineage>
</organism>
<dbReference type="EMBL" id="BKCJ010982516">
    <property type="protein sequence ID" value="GFC59671.1"/>
    <property type="molecule type" value="Genomic_DNA"/>
</dbReference>
<protein>
    <submittedName>
        <fullName evidence="1">Uncharacterized protein</fullName>
    </submittedName>
</protein>
<accession>A0A699Q3U7</accession>
<proteinExistence type="predicted"/>
<comment type="caution">
    <text evidence="1">The sequence shown here is derived from an EMBL/GenBank/DDBJ whole genome shotgun (WGS) entry which is preliminary data.</text>
</comment>
<dbReference type="AlphaFoldDB" id="A0A699Q3U7"/>